<name>W7XLK9_TETTS</name>
<dbReference type="RefSeq" id="XP_012650996.1">
    <property type="nucleotide sequence ID" value="XM_012795542.1"/>
</dbReference>
<dbReference type="GeneID" id="24437074"/>
<proteinExistence type="predicted"/>
<dbReference type="AlphaFoldDB" id="W7XLK9"/>
<dbReference type="Proteomes" id="UP000009168">
    <property type="component" value="Unassembled WGS sequence"/>
</dbReference>
<dbReference type="InParanoid" id="W7XLK9"/>
<dbReference type="EMBL" id="GG662853">
    <property type="protein sequence ID" value="EWS76469.1"/>
    <property type="molecule type" value="Genomic_DNA"/>
</dbReference>
<evidence type="ECO:0000313" key="1">
    <source>
        <dbReference type="EMBL" id="EWS76469.1"/>
    </source>
</evidence>
<reference evidence="2" key="1">
    <citation type="journal article" date="2006" name="PLoS Biol.">
        <title>Macronuclear genome sequence of the ciliate Tetrahymena thermophila, a model eukaryote.</title>
        <authorList>
            <person name="Eisen J.A."/>
            <person name="Coyne R.S."/>
            <person name="Wu M."/>
            <person name="Wu D."/>
            <person name="Thiagarajan M."/>
            <person name="Wortman J.R."/>
            <person name="Badger J.H."/>
            <person name="Ren Q."/>
            <person name="Amedeo P."/>
            <person name="Jones K.M."/>
            <person name="Tallon L.J."/>
            <person name="Delcher A.L."/>
            <person name="Salzberg S.L."/>
            <person name="Silva J.C."/>
            <person name="Haas B.J."/>
            <person name="Majoros W.H."/>
            <person name="Farzad M."/>
            <person name="Carlton J.M."/>
            <person name="Smith R.K. Jr."/>
            <person name="Garg J."/>
            <person name="Pearlman R.E."/>
            <person name="Karrer K.M."/>
            <person name="Sun L."/>
            <person name="Manning G."/>
            <person name="Elde N.C."/>
            <person name="Turkewitz A.P."/>
            <person name="Asai D.J."/>
            <person name="Wilkes D.E."/>
            <person name="Wang Y."/>
            <person name="Cai H."/>
            <person name="Collins K."/>
            <person name="Stewart B.A."/>
            <person name="Lee S.R."/>
            <person name="Wilamowska K."/>
            <person name="Weinberg Z."/>
            <person name="Ruzzo W.L."/>
            <person name="Wloga D."/>
            <person name="Gaertig J."/>
            <person name="Frankel J."/>
            <person name="Tsao C.-C."/>
            <person name="Gorovsky M.A."/>
            <person name="Keeling P.J."/>
            <person name="Waller R.F."/>
            <person name="Patron N.J."/>
            <person name="Cherry J.M."/>
            <person name="Stover N.A."/>
            <person name="Krieger C.J."/>
            <person name="del Toro C."/>
            <person name="Ryder H.F."/>
            <person name="Williamson S.C."/>
            <person name="Barbeau R.A."/>
            <person name="Hamilton E.P."/>
            <person name="Orias E."/>
        </authorList>
    </citation>
    <scope>NUCLEOTIDE SEQUENCE [LARGE SCALE GENOMIC DNA]</scope>
    <source>
        <strain evidence="2">SB210</strain>
    </source>
</reference>
<accession>W7XLK9</accession>
<keyword evidence="2" id="KW-1185">Reference proteome</keyword>
<evidence type="ECO:0000313" key="2">
    <source>
        <dbReference type="Proteomes" id="UP000009168"/>
    </source>
</evidence>
<sequence>MKFLEFPPYNPYLSIIENNLTMIKRELVDVKDTIETKEQLFKDIQTIFYNSNNIFDTIQNTYQNYSKENIRQAPRMLIIESMKQIMKIISYQYNAF</sequence>
<gene>
    <name evidence="1" type="ORF">TTHERM_000066729</name>
</gene>
<organism evidence="1 2">
    <name type="scientific">Tetrahymena thermophila (strain SB210)</name>
    <dbReference type="NCBI Taxonomy" id="312017"/>
    <lineage>
        <taxon>Eukaryota</taxon>
        <taxon>Sar</taxon>
        <taxon>Alveolata</taxon>
        <taxon>Ciliophora</taxon>
        <taxon>Intramacronucleata</taxon>
        <taxon>Oligohymenophorea</taxon>
        <taxon>Hymenostomatida</taxon>
        <taxon>Tetrahymenina</taxon>
        <taxon>Tetrahymenidae</taxon>
        <taxon>Tetrahymena</taxon>
    </lineage>
</organism>
<dbReference type="KEGG" id="tet:TTHERM_000066729"/>
<protein>
    <submittedName>
        <fullName evidence="1">Uncharacterized protein</fullName>
    </submittedName>
</protein>